<accession>A0A2J0Q7H5</accession>
<feature type="transmembrane region" description="Helical" evidence="11">
    <location>
        <begin position="106"/>
        <end position="123"/>
    </location>
</feature>
<evidence type="ECO:0000256" key="9">
    <source>
        <dbReference type="ARBA" id="ARBA00023098"/>
    </source>
</evidence>
<evidence type="ECO:0000256" key="11">
    <source>
        <dbReference type="SAM" id="Phobius"/>
    </source>
</evidence>
<keyword evidence="2" id="KW-1003">Cell membrane</keyword>
<keyword evidence="3" id="KW-0444">Lipid biosynthesis</keyword>
<evidence type="ECO:0000256" key="5">
    <source>
        <dbReference type="ARBA" id="ARBA00022556"/>
    </source>
</evidence>
<dbReference type="SUPFAM" id="SSF103481">
    <property type="entry name" value="Multidrug resistance efflux transporter EmrE"/>
    <property type="match status" value="1"/>
</dbReference>
<dbReference type="PANTHER" id="PTHR30561:SF9">
    <property type="entry name" value="4-AMINO-4-DEOXY-L-ARABINOSE-PHOSPHOUNDECAPRENOL FLIPPASE SUBUNIT ARNF-RELATED"/>
    <property type="match status" value="1"/>
</dbReference>
<dbReference type="Pfam" id="PF00892">
    <property type="entry name" value="EamA"/>
    <property type="match status" value="1"/>
</dbReference>
<comment type="subcellular location">
    <subcellularLocation>
        <location evidence="1">Cell membrane</location>
        <topology evidence="1">Multi-pass membrane protein</topology>
    </subcellularLocation>
</comment>
<dbReference type="Gene3D" id="1.10.3730.20">
    <property type="match status" value="1"/>
</dbReference>
<organism evidence="13 14">
    <name type="scientific">Candidatus Yanofskybacteria bacterium CG10_big_fil_rev_8_21_14_0_10_36_16</name>
    <dbReference type="NCBI Taxonomy" id="1975096"/>
    <lineage>
        <taxon>Bacteria</taxon>
        <taxon>Candidatus Yanofskyibacteriota</taxon>
    </lineage>
</organism>
<protein>
    <recommendedName>
        <fullName evidence="12">EamA domain-containing protein</fullName>
    </recommendedName>
</protein>
<keyword evidence="9" id="KW-0443">Lipid metabolism</keyword>
<name>A0A2J0Q7H5_9BACT</name>
<keyword evidence="7" id="KW-0448">Lipopolysaccharide biosynthesis</keyword>
<dbReference type="InterPro" id="IPR037185">
    <property type="entry name" value="EmrE-like"/>
</dbReference>
<evidence type="ECO:0000313" key="13">
    <source>
        <dbReference type="EMBL" id="PJE51030.1"/>
    </source>
</evidence>
<feature type="transmembrane region" description="Helical" evidence="11">
    <location>
        <begin position="79"/>
        <end position="100"/>
    </location>
</feature>
<dbReference type="Proteomes" id="UP000228496">
    <property type="component" value="Unassembled WGS sequence"/>
</dbReference>
<keyword evidence="6 11" id="KW-0812">Transmembrane</keyword>
<keyword evidence="5" id="KW-0441">Lipid A biosynthesis</keyword>
<dbReference type="InterPro" id="IPR000390">
    <property type="entry name" value="Small_drug/metabolite_transptr"/>
</dbReference>
<evidence type="ECO:0000256" key="4">
    <source>
        <dbReference type="ARBA" id="ARBA00022519"/>
    </source>
</evidence>
<comment type="caution">
    <text evidence="13">The sequence shown here is derived from an EMBL/GenBank/DDBJ whole genome shotgun (WGS) entry which is preliminary data.</text>
</comment>
<reference evidence="13 14" key="1">
    <citation type="submission" date="2017-09" db="EMBL/GenBank/DDBJ databases">
        <title>Depth-based differentiation of microbial function through sediment-hosted aquifers and enrichment of novel symbionts in the deep terrestrial subsurface.</title>
        <authorList>
            <person name="Probst A.J."/>
            <person name="Ladd B."/>
            <person name="Jarett J.K."/>
            <person name="Geller-Mcgrath D.E."/>
            <person name="Sieber C.M."/>
            <person name="Emerson J.B."/>
            <person name="Anantharaman K."/>
            <person name="Thomas B.C."/>
            <person name="Malmstrom R."/>
            <person name="Stieglmeier M."/>
            <person name="Klingl A."/>
            <person name="Woyke T."/>
            <person name="Ryan C.M."/>
            <person name="Banfield J.F."/>
        </authorList>
    </citation>
    <scope>NUCLEOTIDE SEQUENCE [LARGE SCALE GENOMIC DNA]</scope>
    <source>
        <strain evidence="13">CG10_big_fil_rev_8_21_14_0_10_36_16</strain>
    </source>
</reference>
<dbReference type="PANTHER" id="PTHR30561">
    <property type="entry name" value="SMR FAMILY PROTON-DEPENDENT DRUG EFFLUX TRANSPORTER SUGE"/>
    <property type="match status" value="1"/>
</dbReference>
<keyword evidence="4" id="KW-0997">Cell inner membrane</keyword>
<keyword evidence="8 11" id="KW-1133">Transmembrane helix</keyword>
<dbReference type="AlphaFoldDB" id="A0A2J0Q7H5"/>
<feature type="domain" description="EamA" evidence="12">
    <location>
        <begin position="41"/>
        <end position="123"/>
    </location>
</feature>
<dbReference type="GO" id="GO:0005886">
    <property type="term" value="C:plasma membrane"/>
    <property type="evidence" value="ECO:0007669"/>
    <property type="project" value="UniProtKB-SubCell"/>
</dbReference>
<evidence type="ECO:0000256" key="3">
    <source>
        <dbReference type="ARBA" id="ARBA00022516"/>
    </source>
</evidence>
<evidence type="ECO:0000256" key="2">
    <source>
        <dbReference type="ARBA" id="ARBA00022475"/>
    </source>
</evidence>
<evidence type="ECO:0000256" key="7">
    <source>
        <dbReference type="ARBA" id="ARBA00022985"/>
    </source>
</evidence>
<feature type="transmembrane region" description="Helical" evidence="11">
    <location>
        <begin position="46"/>
        <end position="72"/>
    </location>
</feature>
<sequence length="126" mass="13929">MFNFLILLLSIVLSAGANLLLKKGTLVLGDSLALPKPPKELFDFVFLMFGNLYILGGLASFGLAFVLWVWLLTKMQLNVFYPIALSSQIVLIAIASWFLYKETLTPVHILGMVIIIIGVFLLLKTG</sequence>
<evidence type="ECO:0000313" key="14">
    <source>
        <dbReference type="Proteomes" id="UP000228496"/>
    </source>
</evidence>
<keyword evidence="10 11" id="KW-0472">Membrane</keyword>
<dbReference type="GO" id="GO:0009103">
    <property type="term" value="P:lipopolysaccharide biosynthetic process"/>
    <property type="evidence" value="ECO:0007669"/>
    <property type="project" value="UniProtKB-KW"/>
</dbReference>
<gene>
    <name evidence="13" type="ORF">COV29_02025</name>
</gene>
<proteinExistence type="predicted"/>
<dbReference type="GO" id="GO:0022857">
    <property type="term" value="F:transmembrane transporter activity"/>
    <property type="evidence" value="ECO:0007669"/>
    <property type="project" value="InterPro"/>
</dbReference>
<dbReference type="EMBL" id="PCXQ01000004">
    <property type="protein sequence ID" value="PJE51030.1"/>
    <property type="molecule type" value="Genomic_DNA"/>
</dbReference>
<evidence type="ECO:0000259" key="12">
    <source>
        <dbReference type="Pfam" id="PF00892"/>
    </source>
</evidence>
<dbReference type="InterPro" id="IPR000620">
    <property type="entry name" value="EamA_dom"/>
</dbReference>
<evidence type="ECO:0000256" key="10">
    <source>
        <dbReference type="ARBA" id="ARBA00023136"/>
    </source>
</evidence>
<evidence type="ECO:0000256" key="8">
    <source>
        <dbReference type="ARBA" id="ARBA00022989"/>
    </source>
</evidence>
<evidence type="ECO:0000256" key="6">
    <source>
        <dbReference type="ARBA" id="ARBA00022692"/>
    </source>
</evidence>
<evidence type="ECO:0000256" key="1">
    <source>
        <dbReference type="ARBA" id="ARBA00004651"/>
    </source>
</evidence>